<gene>
    <name evidence="5" type="ORF">Pla100_25250</name>
</gene>
<evidence type="ECO:0000256" key="3">
    <source>
        <dbReference type="SAM" id="Phobius"/>
    </source>
</evidence>
<dbReference type="InterPro" id="IPR013320">
    <property type="entry name" value="ConA-like_dom_sf"/>
</dbReference>
<name>A0A5C6AGN8_9BACT</name>
<dbReference type="InterPro" id="IPR006860">
    <property type="entry name" value="FecR"/>
</dbReference>
<proteinExistence type="predicted"/>
<organism evidence="5 6">
    <name type="scientific">Neorhodopirellula pilleata</name>
    <dbReference type="NCBI Taxonomy" id="2714738"/>
    <lineage>
        <taxon>Bacteria</taxon>
        <taxon>Pseudomonadati</taxon>
        <taxon>Planctomycetota</taxon>
        <taxon>Planctomycetia</taxon>
        <taxon>Pirellulales</taxon>
        <taxon>Pirellulaceae</taxon>
        <taxon>Neorhodopirellula</taxon>
    </lineage>
</organism>
<dbReference type="Gene3D" id="2.60.120.200">
    <property type="match status" value="1"/>
</dbReference>
<evidence type="ECO:0000313" key="6">
    <source>
        <dbReference type="Proteomes" id="UP000316213"/>
    </source>
</evidence>
<sequence precursor="true">MTDFTDVRQLFSHYCRGEISAEQLQALESALREDADLRNEFIEYMNVDSGLGQLAALSKGERAEIRSFEFDAELSRPAGGESLKPSALPDAFFKYYRTSWLVAVVAAILLLATVARLIGSPAKVATSVATLVSQVDSALLHDGKPLNGVDLGPGRYELSRGLVHVRFGAGVMVYVEAPADFVVQSDKEVMLRNGRLSASVPPEGIGFVVQTPEAEVIDFGTEFSVDVEPGASEVHVFDGLVRVHSGRAGDDDEAAGMDVKGSQAVRITDGAEKPVDIELARDRFIRNFDEPWLNYALLVNDLSPLAYYRMAIRDYGLVSEPPQYSGVVLTGEGRRPPHAQGVFAGGSLRVGVDSSGRGGRVDSPPPLTTGQFSLTAFVYRESPAQNSLVATNFSAERGNFAVSLNENGLLQATIRTKDGGETSITGGSSVPQEFWRHIVVTADGQQLKIYEDGKLVASAPCTEIVTSDSDTIWFGTDENSNRVWDGRIDEMVLFDRALTEAEVAALYRTAQEEIDSLK</sequence>
<dbReference type="Gene3D" id="2.60.120.1440">
    <property type="match status" value="1"/>
</dbReference>
<reference evidence="5 6" key="1">
    <citation type="submission" date="2019-02" db="EMBL/GenBank/DDBJ databases">
        <title>Deep-cultivation of Planctomycetes and their phenomic and genomic characterization uncovers novel biology.</title>
        <authorList>
            <person name="Wiegand S."/>
            <person name="Jogler M."/>
            <person name="Boedeker C."/>
            <person name="Pinto D."/>
            <person name="Vollmers J."/>
            <person name="Rivas-Marin E."/>
            <person name="Kohn T."/>
            <person name="Peeters S.H."/>
            <person name="Heuer A."/>
            <person name="Rast P."/>
            <person name="Oberbeckmann S."/>
            <person name="Bunk B."/>
            <person name="Jeske O."/>
            <person name="Meyerdierks A."/>
            <person name="Storesund J.E."/>
            <person name="Kallscheuer N."/>
            <person name="Luecker S."/>
            <person name="Lage O.M."/>
            <person name="Pohl T."/>
            <person name="Merkel B.J."/>
            <person name="Hornburger P."/>
            <person name="Mueller R.-W."/>
            <person name="Bruemmer F."/>
            <person name="Labrenz M."/>
            <person name="Spormann A.M."/>
            <person name="Op Den Camp H."/>
            <person name="Overmann J."/>
            <person name="Amann R."/>
            <person name="Jetten M.S.M."/>
            <person name="Mascher T."/>
            <person name="Medema M.H."/>
            <person name="Devos D.P."/>
            <person name="Kaster A.-K."/>
            <person name="Ovreas L."/>
            <person name="Rohde M."/>
            <person name="Galperin M.Y."/>
            <person name="Jogler C."/>
        </authorList>
    </citation>
    <scope>NUCLEOTIDE SEQUENCE [LARGE SCALE GENOMIC DNA]</scope>
    <source>
        <strain evidence="5 6">Pla100</strain>
    </source>
</reference>
<feature type="domain" description="LamG-like jellyroll fold" evidence="4">
    <location>
        <begin position="370"/>
        <end position="501"/>
    </location>
</feature>
<dbReference type="Pfam" id="PF13385">
    <property type="entry name" value="Laminin_G_3"/>
    <property type="match status" value="1"/>
</dbReference>
<dbReference type="InterPro" id="IPR006558">
    <property type="entry name" value="LamG-like"/>
</dbReference>
<dbReference type="Pfam" id="PF04773">
    <property type="entry name" value="FecR"/>
    <property type="match status" value="1"/>
</dbReference>
<feature type="transmembrane region" description="Helical" evidence="3">
    <location>
        <begin position="100"/>
        <end position="119"/>
    </location>
</feature>
<dbReference type="GO" id="GO:0016989">
    <property type="term" value="F:sigma factor antagonist activity"/>
    <property type="evidence" value="ECO:0007669"/>
    <property type="project" value="TreeGrafter"/>
</dbReference>
<keyword evidence="3" id="KW-1133">Transmembrane helix</keyword>
<keyword evidence="3" id="KW-0812">Transmembrane</keyword>
<comment type="caution">
    <text evidence="5">The sequence shown here is derived from an EMBL/GenBank/DDBJ whole genome shotgun (WGS) entry which is preliminary data.</text>
</comment>
<dbReference type="AlphaFoldDB" id="A0A5C6AGN8"/>
<dbReference type="EMBL" id="SJPM01000004">
    <property type="protein sequence ID" value="TWT97373.1"/>
    <property type="molecule type" value="Genomic_DNA"/>
</dbReference>
<dbReference type="Proteomes" id="UP000316213">
    <property type="component" value="Unassembled WGS sequence"/>
</dbReference>
<keyword evidence="1" id="KW-0732">Signal</keyword>
<accession>A0A5C6AGN8</accession>
<evidence type="ECO:0000259" key="4">
    <source>
        <dbReference type="SMART" id="SM00560"/>
    </source>
</evidence>
<keyword evidence="2" id="KW-1015">Disulfide bond</keyword>
<evidence type="ECO:0000256" key="1">
    <source>
        <dbReference type="ARBA" id="ARBA00022729"/>
    </source>
</evidence>
<dbReference type="OrthoDB" id="258532at2"/>
<dbReference type="PANTHER" id="PTHR30273">
    <property type="entry name" value="PERIPLASMIC SIGNAL SENSOR AND SIGMA FACTOR ACTIVATOR FECR-RELATED"/>
    <property type="match status" value="1"/>
</dbReference>
<dbReference type="RefSeq" id="WP_146577970.1">
    <property type="nucleotide sequence ID" value="NZ_SJPM01000004.1"/>
</dbReference>
<dbReference type="SUPFAM" id="SSF49899">
    <property type="entry name" value="Concanavalin A-like lectins/glucanases"/>
    <property type="match status" value="1"/>
</dbReference>
<protein>
    <submittedName>
        <fullName evidence="5">FecR protein</fullName>
    </submittedName>
</protein>
<dbReference type="SMART" id="SM00560">
    <property type="entry name" value="LamGL"/>
    <property type="match status" value="1"/>
</dbReference>
<evidence type="ECO:0000313" key="5">
    <source>
        <dbReference type="EMBL" id="TWT97373.1"/>
    </source>
</evidence>
<evidence type="ECO:0000256" key="2">
    <source>
        <dbReference type="ARBA" id="ARBA00023157"/>
    </source>
</evidence>
<dbReference type="PANTHER" id="PTHR30273:SF2">
    <property type="entry name" value="PROTEIN FECR"/>
    <property type="match status" value="1"/>
</dbReference>
<keyword evidence="6" id="KW-1185">Reference proteome</keyword>
<dbReference type="InterPro" id="IPR012373">
    <property type="entry name" value="Ferrdict_sens_TM"/>
</dbReference>
<keyword evidence="3" id="KW-0472">Membrane</keyword>